<reference evidence="1" key="1">
    <citation type="submission" date="2018-02" db="EMBL/GenBank/DDBJ databases">
        <title>Rhizophora mucronata_Transcriptome.</title>
        <authorList>
            <person name="Meera S.P."/>
            <person name="Sreeshan A."/>
            <person name="Augustine A."/>
        </authorList>
    </citation>
    <scope>NUCLEOTIDE SEQUENCE</scope>
    <source>
        <tissue evidence="1">Leaf</tissue>
    </source>
</reference>
<name>A0A2P2P6R9_RHIMU</name>
<evidence type="ECO:0000313" key="1">
    <source>
        <dbReference type="EMBL" id="MBX50389.1"/>
    </source>
</evidence>
<dbReference type="EMBL" id="GGEC01069905">
    <property type="protein sequence ID" value="MBX50389.1"/>
    <property type="molecule type" value="Transcribed_RNA"/>
</dbReference>
<accession>A0A2P2P6R9</accession>
<sequence length="37" mass="4286">MARWSPDRGFLIFISTFCVIHDHDGQLFSMVVIVLSF</sequence>
<protein>
    <submittedName>
        <fullName evidence="1">Uncharacterized protein</fullName>
    </submittedName>
</protein>
<organism evidence="1">
    <name type="scientific">Rhizophora mucronata</name>
    <name type="common">Asiatic mangrove</name>
    <dbReference type="NCBI Taxonomy" id="61149"/>
    <lineage>
        <taxon>Eukaryota</taxon>
        <taxon>Viridiplantae</taxon>
        <taxon>Streptophyta</taxon>
        <taxon>Embryophyta</taxon>
        <taxon>Tracheophyta</taxon>
        <taxon>Spermatophyta</taxon>
        <taxon>Magnoliopsida</taxon>
        <taxon>eudicotyledons</taxon>
        <taxon>Gunneridae</taxon>
        <taxon>Pentapetalae</taxon>
        <taxon>rosids</taxon>
        <taxon>fabids</taxon>
        <taxon>Malpighiales</taxon>
        <taxon>Rhizophoraceae</taxon>
        <taxon>Rhizophora</taxon>
    </lineage>
</organism>
<dbReference type="AlphaFoldDB" id="A0A2P2P6R9"/>
<proteinExistence type="predicted"/>